<protein>
    <submittedName>
        <fullName evidence="2">Uncharacterized protein</fullName>
    </submittedName>
</protein>
<gene>
    <name evidence="2" type="ORF">HDA41_003916</name>
</gene>
<proteinExistence type="predicted"/>
<reference evidence="2 3" key="1">
    <citation type="submission" date="2020-08" db="EMBL/GenBank/DDBJ databases">
        <title>Sequencing the genomes of 1000 actinobacteria strains.</title>
        <authorList>
            <person name="Klenk H.-P."/>
        </authorList>
    </citation>
    <scope>NUCLEOTIDE SEQUENCE [LARGE SCALE GENOMIC DNA]</scope>
    <source>
        <strain evidence="2 3">DSM 40084</strain>
    </source>
</reference>
<evidence type="ECO:0000256" key="1">
    <source>
        <dbReference type="SAM" id="Phobius"/>
    </source>
</evidence>
<evidence type="ECO:0000313" key="3">
    <source>
        <dbReference type="Proteomes" id="UP000590647"/>
    </source>
</evidence>
<keyword evidence="3" id="KW-1185">Reference proteome</keyword>
<accession>A0A7W9H5B6</accession>
<dbReference type="Proteomes" id="UP000590647">
    <property type="component" value="Unassembled WGS sequence"/>
</dbReference>
<evidence type="ECO:0000313" key="2">
    <source>
        <dbReference type="EMBL" id="MBB5795952.1"/>
    </source>
</evidence>
<sequence length="81" mass="8781">MPNEAQKTAPSGADRWLVERITAVWELLTGRPVSLYAASVLRIGYGLLYLTRQTQVPVLTMLLGMHIGIAVLMGLPLFSGG</sequence>
<dbReference type="EMBL" id="JACHNE010000001">
    <property type="protein sequence ID" value="MBB5795952.1"/>
    <property type="molecule type" value="Genomic_DNA"/>
</dbReference>
<keyword evidence="1" id="KW-0472">Membrane</keyword>
<dbReference type="RefSeq" id="WP_376706800.1">
    <property type="nucleotide sequence ID" value="NZ_JACHNE010000001.1"/>
</dbReference>
<keyword evidence="1" id="KW-0812">Transmembrane</keyword>
<comment type="caution">
    <text evidence="2">The sequence shown here is derived from an EMBL/GenBank/DDBJ whole genome shotgun (WGS) entry which is preliminary data.</text>
</comment>
<feature type="transmembrane region" description="Helical" evidence="1">
    <location>
        <begin position="58"/>
        <end position="78"/>
    </location>
</feature>
<keyword evidence="1" id="KW-1133">Transmembrane helix</keyword>
<dbReference type="AlphaFoldDB" id="A0A7W9H5B6"/>
<name>A0A7W9H5B6_9ACTN</name>
<organism evidence="2 3">
    <name type="scientific">Streptomyces caelestis</name>
    <dbReference type="NCBI Taxonomy" id="36816"/>
    <lineage>
        <taxon>Bacteria</taxon>
        <taxon>Bacillati</taxon>
        <taxon>Actinomycetota</taxon>
        <taxon>Actinomycetes</taxon>
        <taxon>Kitasatosporales</taxon>
        <taxon>Streptomycetaceae</taxon>
        <taxon>Streptomyces</taxon>
    </lineage>
</organism>